<dbReference type="Proteomes" id="UP000267821">
    <property type="component" value="Unassembled WGS sequence"/>
</dbReference>
<proteinExistence type="predicted"/>
<name>A0A3N4M0M7_9PEZI</name>
<protein>
    <submittedName>
        <fullName evidence="1">Uncharacterized protein</fullName>
    </submittedName>
</protein>
<evidence type="ECO:0000313" key="1">
    <source>
        <dbReference type="EMBL" id="RPB28620.1"/>
    </source>
</evidence>
<dbReference type="EMBL" id="ML121529">
    <property type="protein sequence ID" value="RPB28620.1"/>
    <property type="molecule type" value="Genomic_DNA"/>
</dbReference>
<dbReference type="PROSITE" id="PS51257">
    <property type="entry name" value="PROKAR_LIPOPROTEIN"/>
    <property type="match status" value="1"/>
</dbReference>
<evidence type="ECO:0000313" key="2">
    <source>
        <dbReference type="Proteomes" id="UP000267821"/>
    </source>
</evidence>
<keyword evidence="2" id="KW-1185">Reference proteome</keyword>
<sequence>MITCTRAILSRGKWQSPPSIHGTIACDFGRRSNLGPCSCHRLHVERIPRVCFWTLLLEPSGSTHPSCVIPPSPYNTNVAALPIRQWQWSRQKLRLSRGSGLCNPLLYHGSPFWLHAHGSI</sequence>
<gene>
    <name evidence="1" type="ORF">L211DRAFT_399589</name>
</gene>
<dbReference type="AlphaFoldDB" id="A0A3N4M0M7"/>
<accession>A0A3N4M0M7</accession>
<reference evidence="1 2" key="1">
    <citation type="journal article" date="2018" name="Nat. Ecol. Evol.">
        <title>Pezizomycetes genomes reveal the molecular basis of ectomycorrhizal truffle lifestyle.</title>
        <authorList>
            <person name="Murat C."/>
            <person name="Payen T."/>
            <person name="Noel B."/>
            <person name="Kuo A."/>
            <person name="Morin E."/>
            <person name="Chen J."/>
            <person name="Kohler A."/>
            <person name="Krizsan K."/>
            <person name="Balestrini R."/>
            <person name="Da Silva C."/>
            <person name="Montanini B."/>
            <person name="Hainaut M."/>
            <person name="Levati E."/>
            <person name="Barry K.W."/>
            <person name="Belfiori B."/>
            <person name="Cichocki N."/>
            <person name="Clum A."/>
            <person name="Dockter R.B."/>
            <person name="Fauchery L."/>
            <person name="Guy J."/>
            <person name="Iotti M."/>
            <person name="Le Tacon F."/>
            <person name="Lindquist E.A."/>
            <person name="Lipzen A."/>
            <person name="Malagnac F."/>
            <person name="Mello A."/>
            <person name="Molinier V."/>
            <person name="Miyauchi S."/>
            <person name="Poulain J."/>
            <person name="Riccioni C."/>
            <person name="Rubini A."/>
            <person name="Sitrit Y."/>
            <person name="Splivallo R."/>
            <person name="Traeger S."/>
            <person name="Wang M."/>
            <person name="Zifcakova L."/>
            <person name="Wipf D."/>
            <person name="Zambonelli A."/>
            <person name="Paolocci F."/>
            <person name="Nowrousian M."/>
            <person name="Ottonello S."/>
            <person name="Baldrian P."/>
            <person name="Spatafora J.W."/>
            <person name="Henrissat B."/>
            <person name="Nagy L.G."/>
            <person name="Aury J.M."/>
            <person name="Wincker P."/>
            <person name="Grigoriev I.V."/>
            <person name="Bonfante P."/>
            <person name="Martin F.M."/>
        </authorList>
    </citation>
    <scope>NUCLEOTIDE SEQUENCE [LARGE SCALE GENOMIC DNA]</scope>
    <source>
        <strain evidence="1 2">ATCC MYA-4762</strain>
    </source>
</reference>
<dbReference type="InParanoid" id="A0A3N4M0M7"/>
<organism evidence="1 2">
    <name type="scientific">Terfezia boudieri ATCC MYA-4762</name>
    <dbReference type="NCBI Taxonomy" id="1051890"/>
    <lineage>
        <taxon>Eukaryota</taxon>
        <taxon>Fungi</taxon>
        <taxon>Dikarya</taxon>
        <taxon>Ascomycota</taxon>
        <taxon>Pezizomycotina</taxon>
        <taxon>Pezizomycetes</taxon>
        <taxon>Pezizales</taxon>
        <taxon>Pezizaceae</taxon>
        <taxon>Terfezia</taxon>
    </lineage>
</organism>